<sequence>MNSNVNHDDFYDVFSEAITATLVQEGISPKAAARATINARHSVYRTFRGQNIYIKKQNDEELLERNLQLFEDHSNGCSVPELARKYELSVQRVYGIIRCASQGDKPC</sequence>
<dbReference type="InterPro" id="IPR052411">
    <property type="entry name" value="c-mor_Regulatory_Protein"/>
</dbReference>
<keyword evidence="3" id="KW-1185">Reference proteome</keyword>
<organism evidence="2 3">
    <name type="scientific">Paralysiella testudinis</name>
    <dbReference type="NCBI Taxonomy" id="2809020"/>
    <lineage>
        <taxon>Bacteria</taxon>
        <taxon>Pseudomonadati</taxon>
        <taxon>Pseudomonadota</taxon>
        <taxon>Betaproteobacteria</taxon>
        <taxon>Neisseriales</taxon>
        <taxon>Neisseriaceae</taxon>
        <taxon>Paralysiella</taxon>
    </lineage>
</organism>
<name>A0A892ZLC0_9NEIS</name>
<evidence type="ECO:0000313" key="3">
    <source>
        <dbReference type="Proteomes" id="UP000653156"/>
    </source>
</evidence>
<evidence type="ECO:0000259" key="1">
    <source>
        <dbReference type="Pfam" id="PF08765"/>
    </source>
</evidence>
<dbReference type="Pfam" id="PF08765">
    <property type="entry name" value="Mor"/>
    <property type="match status" value="1"/>
</dbReference>
<dbReference type="InterPro" id="IPR009057">
    <property type="entry name" value="Homeodomain-like_sf"/>
</dbReference>
<dbReference type="KEGG" id="ptes:JQU52_02745"/>
<dbReference type="AlphaFoldDB" id="A0A892ZLC0"/>
<dbReference type="InterPro" id="IPR014875">
    <property type="entry name" value="Mor_transcription_activator"/>
</dbReference>
<dbReference type="Gene3D" id="1.10.10.60">
    <property type="entry name" value="Homeodomain-like"/>
    <property type="match status" value="1"/>
</dbReference>
<gene>
    <name evidence="2" type="ORF">JQU52_02745</name>
</gene>
<dbReference type="RefSeq" id="WP_230339629.1">
    <property type="nucleotide sequence ID" value="NZ_CP069798.1"/>
</dbReference>
<dbReference type="Proteomes" id="UP000653156">
    <property type="component" value="Chromosome"/>
</dbReference>
<evidence type="ECO:0000313" key="2">
    <source>
        <dbReference type="EMBL" id="QRQ82344.1"/>
    </source>
</evidence>
<feature type="domain" description="Mor transcription activator" evidence="1">
    <location>
        <begin position="16"/>
        <end position="99"/>
    </location>
</feature>
<accession>A0A892ZLC0</accession>
<proteinExistence type="predicted"/>
<dbReference type="PANTHER" id="PTHR37812">
    <property type="entry name" value="MU-LIKE PROPHAGE FLUMU PROTEIN C"/>
    <property type="match status" value="1"/>
</dbReference>
<dbReference type="PANTHER" id="PTHR37812:SF1">
    <property type="entry name" value="MU-LIKE PROPHAGE FLUMU PROTEIN C"/>
    <property type="match status" value="1"/>
</dbReference>
<reference evidence="2" key="1">
    <citation type="submission" date="2021-02" db="EMBL/GenBank/DDBJ databases">
        <title>Neisseriaceae sp. 26B isolated from the cloaca of a Common Toad-headed Turtle (Mesoclemmys nasuta).</title>
        <authorList>
            <person name="Spergser J."/>
            <person name="Busse H.-J."/>
        </authorList>
    </citation>
    <scope>NUCLEOTIDE SEQUENCE</scope>
    <source>
        <strain evidence="2">26B</strain>
    </source>
</reference>
<dbReference type="SUPFAM" id="SSF46689">
    <property type="entry name" value="Homeodomain-like"/>
    <property type="match status" value="1"/>
</dbReference>
<dbReference type="EMBL" id="CP069798">
    <property type="protein sequence ID" value="QRQ82344.1"/>
    <property type="molecule type" value="Genomic_DNA"/>
</dbReference>
<protein>
    <recommendedName>
        <fullName evidence="1">Mor transcription activator domain-containing protein</fullName>
    </recommendedName>
</protein>